<accession>A0A9Q3H116</accession>
<organism evidence="2 3">
    <name type="scientific">Austropuccinia psidii MF-1</name>
    <dbReference type="NCBI Taxonomy" id="1389203"/>
    <lineage>
        <taxon>Eukaryota</taxon>
        <taxon>Fungi</taxon>
        <taxon>Dikarya</taxon>
        <taxon>Basidiomycota</taxon>
        <taxon>Pucciniomycotina</taxon>
        <taxon>Pucciniomycetes</taxon>
        <taxon>Pucciniales</taxon>
        <taxon>Sphaerophragmiaceae</taxon>
        <taxon>Austropuccinia</taxon>
    </lineage>
</organism>
<reference evidence="2" key="1">
    <citation type="submission" date="2021-03" db="EMBL/GenBank/DDBJ databases">
        <title>Draft genome sequence of rust myrtle Austropuccinia psidii MF-1, a brazilian biotype.</title>
        <authorList>
            <person name="Quecine M.C."/>
            <person name="Pachon D.M.R."/>
            <person name="Bonatelli M.L."/>
            <person name="Correr F.H."/>
            <person name="Franceschini L.M."/>
            <person name="Leite T.F."/>
            <person name="Margarido G.R.A."/>
            <person name="Almeida C.A."/>
            <person name="Ferrarezi J.A."/>
            <person name="Labate C.A."/>
        </authorList>
    </citation>
    <scope>NUCLEOTIDE SEQUENCE</scope>
    <source>
        <strain evidence="2">MF-1</strain>
    </source>
</reference>
<name>A0A9Q3H116_9BASI</name>
<evidence type="ECO:0000256" key="1">
    <source>
        <dbReference type="SAM" id="MobiDB-lite"/>
    </source>
</evidence>
<dbReference type="AlphaFoldDB" id="A0A9Q3H116"/>
<feature type="compositionally biased region" description="Polar residues" evidence="1">
    <location>
        <begin position="58"/>
        <end position="74"/>
    </location>
</feature>
<dbReference type="EMBL" id="AVOT02009314">
    <property type="protein sequence ID" value="MBW0487853.1"/>
    <property type="molecule type" value="Genomic_DNA"/>
</dbReference>
<gene>
    <name evidence="2" type="ORF">O181_027568</name>
</gene>
<proteinExistence type="predicted"/>
<feature type="compositionally biased region" description="Basic and acidic residues" evidence="1">
    <location>
        <begin position="76"/>
        <end position="95"/>
    </location>
</feature>
<evidence type="ECO:0000313" key="3">
    <source>
        <dbReference type="Proteomes" id="UP000765509"/>
    </source>
</evidence>
<dbReference type="Proteomes" id="UP000765509">
    <property type="component" value="Unassembled WGS sequence"/>
</dbReference>
<keyword evidence="3" id="KW-1185">Reference proteome</keyword>
<protein>
    <submittedName>
        <fullName evidence="2">Uncharacterized protein</fullName>
    </submittedName>
</protein>
<evidence type="ECO:0000313" key="2">
    <source>
        <dbReference type="EMBL" id="MBW0487853.1"/>
    </source>
</evidence>
<feature type="region of interest" description="Disordered" evidence="1">
    <location>
        <begin position="57"/>
        <end position="95"/>
    </location>
</feature>
<sequence>MKPIQSKLIIRMFQAKVVNHTINHPQKNPCKLMTLVIILIKERLITRIFQAQVDKDTIQNQVPQPGQHSPSSSRHPLHDLADSFVQDSHHHEQQE</sequence>
<comment type="caution">
    <text evidence="2">The sequence shown here is derived from an EMBL/GenBank/DDBJ whole genome shotgun (WGS) entry which is preliminary data.</text>
</comment>